<protein>
    <submittedName>
        <fullName evidence="1">Uncharacterized protein</fullName>
    </submittedName>
</protein>
<evidence type="ECO:0000313" key="1">
    <source>
        <dbReference type="EMBL" id="KAK7072090.1"/>
    </source>
</evidence>
<evidence type="ECO:0000313" key="2">
    <source>
        <dbReference type="Proteomes" id="UP001381693"/>
    </source>
</evidence>
<accession>A0AAN8WTM3</accession>
<organism evidence="1 2">
    <name type="scientific">Halocaridina rubra</name>
    <name type="common">Hawaiian red shrimp</name>
    <dbReference type="NCBI Taxonomy" id="373956"/>
    <lineage>
        <taxon>Eukaryota</taxon>
        <taxon>Metazoa</taxon>
        <taxon>Ecdysozoa</taxon>
        <taxon>Arthropoda</taxon>
        <taxon>Crustacea</taxon>
        <taxon>Multicrustacea</taxon>
        <taxon>Malacostraca</taxon>
        <taxon>Eumalacostraca</taxon>
        <taxon>Eucarida</taxon>
        <taxon>Decapoda</taxon>
        <taxon>Pleocyemata</taxon>
        <taxon>Caridea</taxon>
        <taxon>Atyoidea</taxon>
        <taxon>Atyidae</taxon>
        <taxon>Halocaridina</taxon>
    </lineage>
</organism>
<dbReference type="EMBL" id="JAXCGZ010013694">
    <property type="protein sequence ID" value="KAK7072090.1"/>
    <property type="molecule type" value="Genomic_DNA"/>
</dbReference>
<sequence>MNVQKTFHAQAMQKDTFAAELKGTKTAIALNMLKVREEVMYVDTGSSQNGCANLVKKVKYMSGRYNAAVVLSRLPFEDVRKKNGTSTQEIEQCSRTDTEMCDYRKAITTGGWSDLPNFNTREITNTGC</sequence>
<reference evidence="1 2" key="1">
    <citation type="submission" date="2023-11" db="EMBL/GenBank/DDBJ databases">
        <title>Halocaridina rubra genome assembly.</title>
        <authorList>
            <person name="Smith C."/>
        </authorList>
    </citation>
    <scope>NUCLEOTIDE SEQUENCE [LARGE SCALE GENOMIC DNA]</scope>
    <source>
        <strain evidence="1">EP-1</strain>
        <tissue evidence="1">Whole</tissue>
    </source>
</reference>
<keyword evidence="2" id="KW-1185">Reference proteome</keyword>
<dbReference type="AlphaFoldDB" id="A0AAN8WTM3"/>
<proteinExistence type="predicted"/>
<comment type="caution">
    <text evidence="1">The sequence shown here is derived from an EMBL/GenBank/DDBJ whole genome shotgun (WGS) entry which is preliminary data.</text>
</comment>
<dbReference type="Proteomes" id="UP001381693">
    <property type="component" value="Unassembled WGS sequence"/>
</dbReference>
<gene>
    <name evidence="1" type="ORF">SK128_003442</name>
</gene>
<name>A0AAN8WTM3_HALRR</name>